<gene>
    <name evidence="1" type="ORF">S01H1_72815</name>
</gene>
<dbReference type="AlphaFoldDB" id="X0XSG9"/>
<reference evidence="1" key="1">
    <citation type="journal article" date="2014" name="Front. Microbiol.">
        <title>High frequency of phylogenetically diverse reductive dehalogenase-homologous genes in deep subseafloor sedimentary metagenomes.</title>
        <authorList>
            <person name="Kawai M."/>
            <person name="Futagami T."/>
            <person name="Toyoda A."/>
            <person name="Takaki Y."/>
            <person name="Nishi S."/>
            <person name="Hori S."/>
            <person name="Arai W."/>
            <person name="Tsubouchi T."/>
            <person name="Morono Y."/>
            <person name="Uchiyama I."/>
            <person name="Ito T."/>
            <person name="Fujiyama A."/>
            <person name="Inagaki F."/>
            <person name="Takami H."/>
        </authorList>
    </citation>
    <scope>NUCLEOTIDE SEQUENCE</scope>
    <source>
        <strain evidence="1">Expedition CK06-06</strain>
    </source>
</reference>
<dbReference type="Gene3D" id="2.160.20.10">
    <property type="entry name" value="Single-stranded right-handed beta-helix, Pectin lyase-like"/>
    <property type="match status" value="1"/>
</dbReference>
<dbReference type="SUPFAM" id="SSF51126">
    <property type="entry name" value="Pectin lyase-like"/>
    <property type="match status" value="1"/>
</dbReference>
<proteinExistence type="predicted"/>
<organism evidence="1">
    <name type="scientific">marine sediment metagenome</name>
    <dbReference type="NCBI Taxonomy" id="412755"/>
    <lineage>
        <taxon>unclassified sequences</taxon>
        <taxon>metagenomes</taxon>
        <taxon>ecological metagenomes</taxon>
    </lineage>
</organism>
<comment type="caution">
    <text evidence="1">The sequence shown here is derived from an EMBL/GenBank/DDBJ whole genome shotgun (WGS) entry which is preliminary data.</text>
</comment>
<name>X0XSG9_9ZZZZ</name>
<dbReference type="EMBL" id="BARS01048602">
    <property type="protein sequence ID" value="GAG38277.1"/>
    <property type="molecule type" value="Genomic_DNA"/>
</dbReference>
<dbReference type="InterPro" id="IPR011050">
    <property type="entry name" value="Pectin_lyase_fold/virulence"/>
</dbReference>
<dbReference type="InterPro" id="IPR012334">
    <property type="entry name" value="Pectin_lyas_fold"/>
</dbReference>
<protein>
    <submittedName>
        <fullName evidence="1">Uncharacterized protein</fullName>
    </submittedName>
</protein>
<sequence>MRFWVSRILVAVCSLLALSVERHVPLEYRTIQASIDASRTGGVIRIANGVYREDLVIGHKAEVTLRGDVSQLFDPDVPDSKSEPYAIALSVGRLLFARGSTLMRRHSGSGTST</sequence>
<evidence type="ECO:0000313" key="1">
    <source>
        <dbReference type="EMBL" id="GAG38277.1"/>
    </source>
</evidence>
<accession>X0XSG9</accession>